<evidence type="ECO:0000313" key="1">
    <source>
        <dbReference type="EMBL" id="OEH80681.1"/>
    </source>
</evidence>
<dbReference type="AlphaFoldDB" id="A0A1D3DB68"/>
<dbReference type="EMBL" id="JROU02000014">
    <property type="protein sequence ID" value="OEH80681.1"/>
    <property type="molecule type" value="Genomic_DNA"/>
</dbReference>
<sequence>MSDGISKELPPFAALLCSLPRQYQHEGGGTARASTGAPCQKFTANCMQQRMALTPALGNELRMQRERETAQRQIYQC</sequence>
<organism evidence="1 2">
    <name type="scientific">Cyclospora cayetanensis</name>
    <dbReference type="NCBI Taxonomy" id="88456"/>
    <lineage>
        <taxon>Eukaryota</taxon>
        <taxon>Sar</taxon>
        <taxon>Alveolata</taxon>
        <taxon>Apicomplexa</taxon>
        <taxon>Conoidasida</taxon>
        <taxon>Coccidia</taxon>
        <taxon>Eucoccidiorida</taxon>
        <taxon>Eimeriorina</taxon>
        <taxon>Eimeriidae</taxon>
        <taxon>Cyclospora</taxon>
    </lineage>
</organism>
<accession>A0A1D3DB68</accession>
<reference evidence="1 2" key="1">
    <citation type="journal article" date="2016" name="BMC Genomics">
        <title>Comparative genomics reveals Cyclospora cayetanensis possesses coccidia-like metabolism and invasion components but unique surface antigens.</title>
        <authorList>
            <person name="Liu S."/>
            <person name="Wang L."/>
            <person name="Zheng H."/>
            <person name="Xu Z."/>
            <person name="Roellig D.M."/>
            <person name="Li N."/>
            <person name="Frace M.A."/>
            <person name="Tang K."/>
            <person name="Arrowood M.J."/>
            <person name="Moss D.M."/>
            <person name="Zhang L."/>
            <person name="Feng Y."/>
            <person name="Xiao L."/>
        </authorList>
    </citation>
    <scope>NUCLEOTIDE SEQUENCE [LARGE SCALE GENOMIC DNA]</scope>
    <source>
        <strain evidence="1 2">CHN_HEN01</strain>
    </source>
</reference>
<proteinExistence type="predicted"/>
<dbReference type="InParanoid" id="A0A1D3DB68"/>
<keyword evidence="2" id="KW-1185">Reference proteome</keyword>
<protein>
    <submittedName>
        <fullName evidence="1">Uncharacterized protein</fullName>
    </submittedName>
</protein>
<dbReference type="VEuPathDB" id="ToxoDB:LOC34622277"/>
<comment type="caution">
    <text evidence="1">The sequence shown here is derived from an EMBL/GenBank/DDBJ whole genome shotgun (WGS) entry which is preliminary data.</text>
</comment>
<evidence type="ECO:0000313" key="2">
    <source>
        <dbReference type="Proteomes" id="UP000095192"/>
    </source>
</evidence>
<name>A0A1D3DB68_9EIME</name>
<gene>
    <name evidence="1" type="ORF">cyc_06020</name>
</gene>
<dbReference type="Proteomes" id="UP000095192">
    <property type="component" value="Unassembled WGS sequence"/>
</dbReference>
<dbReference type="VEuPathDB" id="ToxoDB:cyc_06020"/>